<sequence>MAANRVYPGPNAVNYGQQQLPRGQIPNGMRYTYPPPGNSPSVYSTPATPQVYNTNQTRPASYYPQYIPPTNRMPSAGLQGTFSTYPARLRQSDNNALLLPVSYTGIRKAKFNGQSDDEFEEFDDDENGTPFSGTRTRSQAQQQQAGSQAMAPSGSGGTPTTTELRKIPRKRNYLHINEEDLANGSDIDEVLVPIRLDLDLDDIKLRDVFLWNMNEQFLTPEKFGEILCEDLELPSFKFIPLIAESIRAQVMDFESIHEVEIPDDGMRVVINLDLQIGKVNLRDRFEWDLANDSSAAPEVFSRQLASELGIGGEFVAIIAHAIREQLYRHKKQLVDEYGFEGEIMDSLPTGFRNMDDAEAWAPQMDELSNEELEKILIAQERSIR</sequence>
<evidence type="ECO:0000256" key="5">
    <source>
        <dbReference type="ARBA" id="ARBA00023242"/>
    </source>
</evidence>
<evidence type="ECO:0000256" key="3">
    <source>
        <dbReference type="ARBA" id="ARBA00023015"/>
    </source>
</evidence>
<evidence type="ECO:0008006" key="9">
    <source>
        <dbReference type="Google" id="ProtNLM"/>
    </source>
</evidence>
<feature type="region of interest" description="Disordered" evidence="6">
    <location>
        <begin position="1"/>
        <end position="26"/>
    </location>
</feature>
<dbReference type="PANTHER" id="PTHR10019">
    <property type="entry name" value="SNF5"/>
    <property type="match status" value="1"/>
</dbReference>
<evidence type="ECO:0000313" key="7">
    <source>
        <dbReference type="EMBL" id="KAI8584115.1"/>
    </source>
</evidence>
<dbReference type="GeneID" id="75910521"/>
<dbReference type="InterPro" id="IPR006939">
    <property type="entry name" value="SNF5"/>
</dbReference>
<dbReference type="EMBL" id="MU620893">
    <property type="protein sequence ID" value="KAI8584115.1"/>
    <property type="molecule type" value="Genomic_DNA"/>
</dbReference>
<evidence type="ECO:0000256" key="2">
    <source>
        <dbReference type="ARBA" id="ARBA00010239"/>
    </source>
</evidence>
<proteinExistence type="inferred from homology"/>
<evidence type="ECO:0000313" key="8">
    <source>
        <dbReference type="Proteomes" id="UP001206595"/>
    </source>
</evidence>
<evidence type="ECO:0000256" key="6">
    <source>
        <dbReference type="SAM" id="MobiDB-lite"/>
    </source>
</evidence>
<evidence type="ECO:0000256" key="4">
    <source>
        <dbReference type="ARBA" id="ARBA00023163"/>
    </source>
</evidence>
<feature type="region of interest" description="Disordered" evidence="6">
    <location>
        <begin position="114"/>
        <end position="166"/>
    </location>
</feature>
<dbReference type="Proteomes" id="UP001206595">
    <property type="component" value="Unassembled WGS sequence"/>
</dbReference>
<organism evidence="7 8">
    <name type="scientific">Umbelopsis ramanniana AG</name>
    <dbReference type="NCBI Taxonomy" id="1314678"/>
    <lineage>
        <taxon>Eukaryota</taxon>
        <taxon>Fungi</taxon>
        <taxon>Fungi incertae sedis</taxon>
        <taxon>Mucoromycota</taxon>
        <taxon>Mucoromycotina</taxon>
        <taxon>Umbelopsidomycetes</taxon>
        <taxon>Umbelopsidales</taxon>
        <taxon>Umbelopsidaceae</taxon>
        <taxon>Umbelopsis</taxon>
    </lineage>
</organism>
<reference evidence="7" key="2">
    <citation type="journal article" date="2022" name="Proc. Natl. Acad. Sci. U.S.A.">
        <title>Diploid-dominant life cycles characterize the early evolution of Fungi.</title>
        <authorList>
            <person name="Amses K.R."/>
            <person name="Simmons D.R."/>
            <person name="Longcore J.E."/>
            <person name="Mondo S.J."/>
            <person name="Seto K."/>
            <person name="Jeronimo G.H."/>
            <person name="Bonds A.E."/>
            <person name="Quandt C.A."/>
            <person name="Davis W.J."/>
            <person name="Chang Y."/>
            <person name="Federici B.A."/>
            <person name="Kuo A."/>
            <person name="LaButti K."/>
            <person name="Pangilinan J."/>
            <person name="Andreopoulos W."/>
            <person name="Tritt A."/>
            <person name="Riley R."/>
            <person name="Hundley H."/>
            <person name="Johnson J."/>
            <person name="Lipzen A."/>
            <person name="Barry K."/>
            <person name="Lang B.F."/>
            <person name="Cuomo C.A."/>
            <person name="Buchler N.E."/>
            <person name="Grigoriev I.V."/>
            <person name="Spatafora J.W."/>
            <person name="Stajich J.E."/>
            <person name="James T.Y."/>
        </authorList>
    </citation>
    <scope>NUCLEOTIDE SEQUENCE</scope>
    <source>
        <strain evidence="7">AG</strain>
    </source>
</reference>
<protein>
    <recommendedName>
        <fullName evidence="9">SNF5-domain-containing protein</fullName>
    </recommendedName>
</protein>
<comment type="similarity">
    <text evidence="2">Belongs to the SNF5 family.</text>
</comment>
<accession>A0AAD5HH25</accession>
<feature type="compositionally biased region" description="Low complexity" evidence="6">
    <location>
        <begin position="138"/>
        <end position="162"/>
    </location>
</feature>
<dbReference type="GO" id="GO:0006338">
    <property type="term" value="P:chromatin remodeling"/>
    <property type="evidence" value="ECO:0007669"/>
    <property type="project" value="InterPro"/>
</dbReference>
<keyword evidence="5" id="KW-0539">Nucleus</keyword>
<comment type="caution">
    <text evidence="7">The sequence shown here is derived from an EMBL/GenBank/DDBJ whole genome shotgun (WGS) entry which is preliminary data.</text>
</comment>
<keyword evidence="8" id="KW-1185">Reference proteome</keyword>
<feature type="compositionally biased region" description="Acidic residues" evidence="6">
    <location>
        <begin position="115"/>
        <end position="127"/>
    </location>
</feature>
<keyword evidence="3" id="KW-0805">Transcription regulation</keyword>
<evidence type="ECO:0000256" key="1">
    <source>
        <dbReference type="ARBA" id="ARBA00004123"/>
    </source>
</evidence>
<gene>
    <name evidence="7" type="ORF">K450DRAFT_218225</name>
</gene>
<dbReference type="Pfam" id="PF04855">
    <property type="entry name" value="SNF5"/>
    <property type="match status" value="1"/>
</dbReference>
<dbReference type="RefSeq" id="XP_051449119.1">
    <property type="nucleotide sequence ID" value="XM_051585171.1"/>
</dbReference>
<comment type="subcellular location">
    <subcellularLocation>
        <location evidence="1">Nucleus</location>
    </subcellularLocation>
</comment>
<reference evidence="7" key="1">
    <citation type="submission" date="2021-06" db="EMBL/GenBank/DDBJ databases">
        <authorList>
            <consortium name="DOE Joint Genome Institute"/>
            <person name="Mondo S.J."/>
            <person name="Amses K.R."/>
            <person name="Simmons D.R."/>
            <person name="Longcore J.E."/>
            <person name="Seto K."/>
            <person name="Alves G.H."/>
            <person name="Bonds A.E."/>
            <person name="Quandt C.A."/>
            <person name="Davis W.J."/>
            <person name="Chang Y."/>
            <person name="Letcher P.M."/>
            <person name="Powell M.J."/>
            <person name="Kuo A."/>
            <person name="Labutti K."/>
            <person name="Pangilinan J."/>
            <person name="Andreopoulos W."/>
            <person name="Tritt A."/>
            <person name="Riley R."/>
            <person name="Hundley H."/>
            <person name="Johnson J."/>
            <person name="Lipzen A."/>
            <person name="Barry K."/>
            <person name="Berbee M.L."/>
            <person name="Buchler N.E."/>
            <person name="Grigoriev I.V."/>
            <person name="Spatafora J.W."/>
            <person name="Stajich J.E."/>
            <person name="James T.Y."/>
        </authorList>
    </citation>
    <scope>NUCLEOTIDE SEQUENCE</scope>
    <source>
        <strain evidence="7">AG</strain>
    </source>
</reference>
<keyword evidence="4" id="KW-0804">Transcription</keyword>
<dbReference type="GO" id="GO:0000228">
    <property type="term" value="C:nuclear chromosome"/>
    <property type="evidence" value="ECO:0007669"/>
    <property type="project" value="InterPro"/>
</dbReference>
<name>A0AAD5HH25_UMBRA</name>
<dbReference type="AlphaFoldDB" id="A0AAD5HH25"/>